<keyword evidence="1 6" id="KW-0645">Protease</keyword>
<dbReference type="PANTHER" id="PTHR11804:SF84">
    <property type="entry name" value="SACCHAROLYSIN"/>
    <property type="match status" value="1"/>
</dbReference>
<dbReference type="InterPro" id="IPR004438">
    <property type="entry name" value="Peptidase_M3B"/>
</dbReference>
<feature type="chain" id="PRO_5014781540" description="Oligopeptidase F" evidence="7">
    <location>
        <begin position="24"/>
        <end position="620"/>
    </location>
</feature>
<evidence type="ECO:0000256" key="5">
    <source>
        <dbReference type="ARBA" id="ARBA00023049"/>
    </source>
</evidence>
<dbReference type="CDD" id="cd09608">
    <property type="entry name" value="M3B_PepF"/>
    <property type="match status" value="1"/>
</dbReference>
<comment type="cofactor">
    <cofactor evidence="6">
        <name>Zn(2+)</name>
        <dbReference type="ChEBI" id="CHEBI:29105"/>
    </cofactor>
    <text evidence="6">Binds 1 zinc ion.</text>
</comment>
<dbReference type="Gene3D" id="1.20.140.70">
    <property type="entry name" value="Oligopeptidase f, N-terminal domain"/>
    <property type="match status" value="1"/>
</dbReference>
<dbReference type="SUPFAM" id="SSF55486">
    <property type="entry name" value="Metalloproteases ('zincins'), catalytic domain"/>
    <property type="match status" value="1"/>
</dbReference>
<dbReference type="Gene3D" id="1.10.1370.20">
    <property type="entry name" value="Oligoendopeptidase f, C-terminal domain"/>
    <property type="match status" value="1"/>
</dbReference>
<dbReference type="RefSeq" id="WP_101252301.1">
    <property type="nucleotide sequence ID" value="NZ_PIUM01000026.1"/>
</dbReference>
<feature type="domain" description="Oligopeptidase F N-terminal" evidence="9">
    <location>
        <begin position="131"/>
        <end position="198"/>
    </location>
</feature>
<evidence type="ECO:0000256" key="6">
    <source>
        <dbReference type="RuleBase" id="RU368091"/>
    </source>
</evidence>
<dbReference type="GO" id="GO:0004222">
    <property type="term" value="F:metalloendopeptidase activity"/>
    <property type="evidence" value="ECO:0007669"/>
    <property type="project" value="UniProtKB-UniRule"/>
</dbReference>
<dbReference type="InterPro" id="IPR045090">
    <property type="entry name" value="Pept_M3A_M3B"/>
</dbReference>
<comment type="function">
    <text evidence="6">Has oligopeptidase activity and degrades a variety of small bioactive peptides.</text>
</comment>
<dbReference type="OrthoDB" id="9766487at2"/>
<sequence>MRRFARTLGVACLALAPAGTAIAAASEAAPAMAWDLRPLYATDAAWDAERQAIEAELPGLSALKGTLTDGATLEAGLDKIWALKKRVSRLDTYASLSADADTRVEANQVRRQRADDLRNKLDERIAFLNPEIIALGRQRIEDFLAERPGLAKDRYQLQTILREAGHTLGQEAENLLAAAQTPLEQPGSIYGLLANADIPWPGVDIRGKKVTLDQEGYVAHRDDRDPKVRGKVFATFWPVFKTYERTFGATYAANLRGTVFAAKARKYPDSMAQALARDNVPEDVYKTLIAEAHNGLPTLHRYLADGKKLLGLKEFRYSDIYVPFAAPPRHYTMAEAERLVLEALAPLGDDYVRDLDEGFRGGWMHAQPQRGKRSGAYMNGSAYDVHPYVLMSYSGKYESVSTLAHEFGHAMHSVLTNRTQPFETADYSIFVAEIPSTTNEMLLIDHVIARSRTKAEKIYALSQALELLRGTFFRQAMFAEFEALTHAAIERGDPLTGEGLSKIYLGLLRRYMGEAEGVMKIDDLYGVEWAYVPHFYNDFYVYQYATSISAAAYFAEGIEKGDQELRRRYFDMLKAGGSDDPYLIVRKAGPDLASPEPYRALVRRMDRLLDQLEAAMAEKE</sequence>
<reference evidence="11" key="1">
    <citation type="submission" date="2017-12" db="EMBL/GenBank/DDBJ databases">
        <title>Draft genome sequence of Telmatospirillum siberiense 26-4b1T, an acidotolerant peatland alphaproteobacterium potentially involved in sulfur cycling.</title>
        <authorList>
            <person name="Hausmann B."/>
            <person name="Pjevac P."/>
            <person name="Schreck K."/>
            <person name="Herbold C.W."/>
            <person name="Daims H."/>
            <person name="Wagner M."/>
            <person name="Pester M."/>
            <person name="Loy A."/>
        </authorList>
    </citation>
    <scope>NUCLEOTIDE SEQUENCE [LARGE SCALE GENOMIC DNA]</scope>
    <source>
        <strain evidence="11">26-4b1</strain>
    </source>
</reference>
<dbReference type="PANTHER" id="PTHR11804">
    <property type="entry name" value="PROTEASE M3 THIMET OLIGOPEPTIDASE-RELATED"/>
    <property type="match status" value="1"/>
</dbReference>
<evidence type="ECO:0000256" key="1">
    <source>
        <dbReference type="ARBA" id="ARBA00022670"/>
    </source>
</evidence>
<name>A0A2N3PR02_9PROT</name>
<evidence type="ECO:0000256" key="7">
    <source>
        <dbReference type="SAM" id="SignalP"/>
    </source>
</evidence>
<organism evidence="10 11">
    <name type="scientific">Telmatospirillum siberiense</name>
    <dbReference type="NCBI Taxonomy" id="382514"/>
    <lineage>
        <taxon>Bacteria</taxon>
        <taxon>Pseudomonadati</taxon>
        <taxon>Pseudomonadota</taxon>
        <taxon>Alphaproteobacteria</taxon>
        <taxon>Rhodospirillales</taxon>
        <taxon>Rhodospirillaceae</taxon>
        <taxon>Telmatospirillum</taxon>
    </lineage>
</organism>
<evidence type="ECO:0000256" key="3">
    <source>
        <dbReference type="ARBA" id="ARBA00022801"/>
    </source>
</evidence>
<comment type="caution">
    <text evidence="10">The sequence shown here is derived from an EMBL/GenBank/DDBJ whole genome shotgun (WGS) entry which is preliminary data.</text>
</comment>
<feature type="domain" description="Peptidase M3A/M3B catalytic" evidence="8">
    <location>
        <begin position="222"/>
        <end position="598"/>
    </location>
</feature>
<dbReference type="GO" id="GO:0006508">
    <property type="term" value="P:proteolysis"/>
    <property type="evidence" value="ECO:0007669"/>
    <property type="project" value="UniProtKB-KW"/>
</dbReference>
<proteinExistence type="inferred from homology"/>
<dbReference type="Pfam" id="PF08439">
    <property type="entry name" value="Peptidase_M3_N"/>
    <property type="match status" value="1"/>
</dbReference>
<dbReference type="Proteomes" id="UP000233293">
    <property type="component" value="Unassembled WGS sequence"/>
</dbReference>
<dbReference type="EC" id="3.4.24.-" evidence="6"/>
<dbReference type="GO" id="GO:0006518">
    <property type="term" value="P:peptide metabolic process"/>
    <property type="evidence" value="ECO:0007669"/>
    <property type="project" value="TreeGrafter"/>
</dbReference>
<evidence type="ECO:0000256" key="4">
    <source>
        <dbReference type="ARBA" id="ARBA00022833"/>
    </source>
</evidence>
<dbReference type="GO" id="GO:0046872">
    <property type="term" value="F:metal ion binding"/>
    <property type="evidence" value="ECO:0007669"/>
    <property type="project" value="UniProtKB-UniRule"/>
</dbReference>
<dbReference type="AlphaFoldDB" id="A0A2N3PR02"/>
<keyword evidence="7" id="KW-0732">Signal</keyword>
<keyword evidence="5 6" id="KW-0482">Metalloprotease</keyword>
<evidence type="ECO:0000259" key="9">
    <source>
        <dbReference type="Pfam" id="PF08439"/>
    </source>
</evidence>
<keyword evidence="4 6" id="KW-0862">Zinc</keyword>
<evidence type="ECO:0000259" key="8">
    <source>
        <dbReference type="Pfam" id="PF01432"/>
    </source>
</evidence>
<feature type="signal peptide" evidence="7">
    <location>
        <begin position="1"/>
        <end position="23"/>
    </location>
</feature>
<evidence type="ECO:0000313" key="11">
    <source>
        <dbReference type="Proteomes" id="UP000233293"/>
    </source>
</evidence>
<dbReference type="Pfam" id="PF01432">
    <property type="entry name" value="Peptidase_M3"/>
    <property type="match status" value="1"/>
</dbReference>
<dbReference type="NCBIfam" id="TIGR00181">
    <property type="entry name" value="pepF"/>
    <property type="match status" value="1"/>
</dbReference>
<accession>A0A2N3PR02</accession>
<keyword evidence="2 6" id="KW-0479">Metal-binding</keyword>
<dbReference type="InterPro" id="IPR013647">
    <property type="entry name" value="OligopepF_N_dom"/>
</dbReference>
<comment type="similarity">
    <text evidence="6">Belongs to the peptidase M3B family.</text>
</comment>
<dbReference type="InterPro" id="IPR042088">
    <property type="entry name" value="OligoPept_F_C"/>
</dbReference>
<gene>
    <name evidence="10" type="primary">pepF</name>
    <name evidence="10" type="ORF">CWS72_19425</name>
</gene>
<dbReference type="EMBL" id="PIUM01000026">
    <property type="protein sequence ID" value="PKU22828.1"/>
    <property type="molecule type" value="Genomic_DNA"/>
</dbReference>
<keyword evidence="3 6" id="KW-0378">Hydrolase</keyword>
<evidence type="ECO:0000256" key="2">
    <source>
        <dbReference type="ARBA" id="ARBA00022723"/>
    </source>
</evidence>
<evidence type="ECO:0000313" key="10">
    <source>
        <dbReference type="EMBL" id="PKU22828.1"/>
    </source>
</evidence>
<dbReference type="InterPro" id="IPR001567">
    <property type="entry name" value="Pept_M3A_M3B_dom"/>
</dbReference>
<protein>
    <recommendedName>
        <fullName evidence="6">Oligopeptidase F</fullName>
        <ecNumber evidence="6">3.4.24.-</ecNumber>
    </recommendedName>
</protein>
<keyword evidence="11" id="KW-1185">Reference proteome</keyword>